<dbReference type="HOGENOM" id="CLU_2064878_0_0_1"/>
<reference evidence="1 2" key="1">
    <citation type="submission" date="2012-08" db="EMBL/GenBank/DDBJ databases">
        <title>Oryza genome evolution.</title>
        <authorList>
            <person name="Wing R.A."/>
        </authorList>
    </citation>
    <scope>NUCLEOTIDE SEQUENCE</scope>
</reference>
<evidence type="ECO:0000313" key="1">
    <source>
        <dbReference type="EnsemblPlants" id="LPERR06G21320.4"/>
    </source>
</evidence>
<keyword evidence="2" id="KW-1185">Reference proteome</keyword>
<reference evidence="1" key="3">
    <citation type="submission" date="2015-04" db="UniProtKB">
        <authorList>
            <consortium name="EnsemblPlants"/>
        </authorList>
    </citation>
    <scope>IDENTIFICATION</scope>
</reference>
<dbReference type="EnsemblPlants" id="LPERR06G21320.4">
    <property type="protein sequence ID" value="LPERR06G21320.4"/>
    <property type="gene ID" value="LPERR06G21320"/>
</dbReference>
<sequence length="119" mass="13283">MAPSQLGIGPVRRLPERFKILRSCSFDSHDGIMPVNALCSNTITRTFLMWSPTQPASGRASPASRLVQPLRFQNIPLMLTKELTVNEKNWSSFRLPIAGETCPPMTLRPTRSAFIAVQE</sequence>
<protein>
    <submittedName>
        <fullName evidence="1">Uncharacterized protein</fullName>
    </submittedName>
</protein>
<organism evidence="1 2">
    <name type="scientific">Leersia perrieri</name>
    <dbReference type="NCBI Taxonomy" id="77586"/>
    <lineage>
        <taxon>Eukaryota</taxon>
        <taxon>Viridiplantae</taxon>
        <taxon>Streptophyta</taxon>
        <taxon>Embryophyta</taxon>
        <taxon>Tracheophyta</taxon>
        <taxon>Spermatophyta</taxon>
        <taxon>Magnoliopsida</taxon>
        <taxon>Liliopsida</taxon>
        <taxon>Poales</taxon>
        <taxon>Poaceae</taxon>
        <taxon>BOP clade</taxon>
        <taxon>Oryzoideae</taxon>
        <taxon>Oryzeae</taxon>
        <taxon>Oryzinae</taxon>
        <taxon>Leersia</taxon>
    </lineage>
</organism>
<name>A0A0D9WTI8_9ORYZ</name>
<accession>A0A0D9WTI8</accession>
<evidence type="ECO:0000313" key="2">
    <source>
        <dbReference type="Proteomes" id="UP000032180"/>
    </source>
</evidence>
<proteinExistence type="predicted"/>
<dbReference type="Gramene" id="LPERR06G21320.4">
    <property type="protein sequence ID" value="LPERR06G21320.4"/>
    <property type="gene ID" value="LPERR06G21320"/>
</dbReference>
<dbReference type="AlphaFoldDB" id="A0A0D9WTI8"/>
<reference evidence="2" key="2">
    <citation type="submission" date="2013-12" db="EMBL/GenBank/DDBJ databases">
        <authorList>
            <person name="Yu Y."/>
            <person name="Lee S."/>
            <person name="de Baynast K."/>
            <person name="Wissotski M."/>
            <person name="Liu L."/>
            <person name="Talag J."/>
            <person name="Goicoechea J."/>
            <person name="Angelova A."/>
            <person name="Jetty R."/>
            <person name="Kudrna D."/>
            <person name="Golser W."/>
            <person name="Rivera L."/>
            <person name="Zhang J."/>
            <person name="Wing R."/>
        </authorList>
    </citation>
    <scope>NUCLEOTIDE SEQUENCE</scope>
</reference>
<dbReference type="Proteomes" id="UP000032180">
    <property type="component" value="Chromosome 6"/>
</dbReference>